<dbReference type="CDD" id="cd16913">
    <property type="entry name" value="YkuD_like"/>
    <property type="match status" value="1"/>
</dbReference>
<proteinExistence type="inferred from homology"/>
<dbReference type="OrthoDB" id="9778545at2"/>
<dbReference type="Pfam" id="PF03734">
    <property type="entry name" value="YkuD"/>
    <property type="match status" value="1"/>
</dbReference>
<dbReference type="Proteomes" id="UP000223749">
    <property type="component" value="Chromosome"/>
</dbReference>
<keyword evidence="6 7" id="KW-0961">Cell wall biogenesis/degradation</keyword>
<dbReference type="Gene3D" id="1.10.101.10">
    <property type="entry name" value="PGBD-like superfamily/PGBD"/>
    <property type="match status" value="1"/>
</dbReference>
<dbReference type="KEGG" id="pgs:CPT03_05625"/>
<dbReference type="PANTHER" id="PTHR41533:SF2">
    <property type="entry name" value="BLR7131 PROTEIN"/>
    <property type="match status" value="1"/>
</dbReference>
<dbReference type="PANTHER" id="PTHR41533">
    <property type="entry name" value="L,D-TRANSPEPTIDASE HI_1667-RELATED"/>
    <property type="match status" value="1"/>
</dbReference>
<dbReference type="AlphaFoldDB" id="A0A2D1U2Z3"/>
<evidence type="ECO:0000259" key="8">
    <source>
        <dbReference type="PROSITE" id="PS52029"/>
    </source>
</evidence>
<evidence type="ECO:0000256" key="2">
    <source>
        <dbReference type="ARBA" id="ARBA00005992"/>
    </source>
</evidence>
<dbReference type="UniPathway" id="UPA00219"/>
<dbReference type="Pfam" id="PF01471">
    <property type="entry name" value="PG_binding_1"/>
    <property type="match status" value="1"/>
</dbReference>
<evidence type="ECO:0000256" key="6">
    <source>
        <dbReference type="ARBA" id="ARBA00023316"/>
    </source>
</evidence>
<dbReference type="GO" id="GO:0008360">
    <property type="term" value="P:regulation of cell shape"/>
    <property type="evidence" value="ECO:0007669"/>
    <property type="project" value="UniProtKB-UniRule"/>
</dbReference>
<dbReference type="SUPFAM" id="SSF141523">
    <property type="entry name" value="L,D-transpeptidase catalytic domain-like"/>
    <property type="match status" value="1"/>
</dbReference>
<evidence type="ECO:0000256" key="4">
    <source>
        <dbReference type="ARBA" id="ARBA00022960"/>
    </source>
</evidence>
<organism evidence="9 10">
    <name type="scientific">Pedobacter ginsengisoli</name>
    <dbReference type="NCBI Taxonomy" id="363852"/>
    <lineage>
        <taxon>Bacteria</taxon>
        <taxon>Pseudomonadati</taxon>
        <taxon>Bacteroidota</taxon>
        <taxon>Sphingobacteriia</taxon>
        <taxon>Sphingobacteriales</taxon>
        <taxon>Sphingobacteriaceae</taxon>
        <taxon>Pedobacter</taxon>
    </lineage>
</organism>
<comment type="pathway">
    <text evidence="1 7">Cell wall biogenesis; peptidoglycan biosynthesis.</text>
</comment>
<dbReference type="GO" id="GO:0071555">
    <property type="term" value="P:cell wall organization"/>
    <property type="evidence" value="ECO:0007669"/>
    <property type="project" value="UniProtKB-UniRule"/>
</dbReference>
<dbReference type="GO" id="GO:0004180">
    <property type="term" value="F:carboxypeptidase activity"/>
    <property type="evidence" value="ECO:0007669"/>
    <property type="project" value="UniProtKB-ARBA"/>
</dbReference>
<dbReference type="InterPro" id="IPR038063">
    <property type="entry name" value="Transpep_catalytic_dom"/>
</dbReference>
<evidence type="ECO:0000256" key="5">
    <source>
        <dbReference type="ARBA" id="ARBA00022984"/>
    </source>
</evidence>
<dbReference type="Pfam" id="PF20142">
    <property type="entry name" value="Scaffold"/>
    <property type="match status" value="1"/>
</dbReference>
<accession>A0A2D1U2Z3</accession>
<dbReference type="InterPro" id="IPR036365">
    <property type="entry name" value="PGBD-like_sf"/>
</dbReference>
<keyword evidence="5 7" id="KW-0573">Peptidoglycan synthesis</keyword>
<keyword evidence="3" id="KW-0808">Transferase</keyword>
<dbReference type="PROSITE" id="PS52029">
    <property type="entry name" value="LD_TPASE"/>
    <property type="match status" value="1"/>
</dbReference>
<dbReference type="InterPro" id="IPR052905">
    <property type="entry name" value="LD-transpeptidase_YkuD-like"/>
</dbReference>
<dbReference type="SUPFAM" id="SSF47090">
    <property type="entry name" value="PGBD-like"/>
    <property type="match status" value="1"/>
</dbReference>
<feature type="domain" description="L,D-TPase catalytic" evidence="8">
    <location>
        <begin position="331"/>
        <end position="493"/>
    </location>
</feature>
<dbReference type="GO" id="GO:0009252">
    <property type="term" value="P:peptidoglycan biosynthetic process"/>
    <property type="evidence" value="ECO:0007669"/>
    <property type="project" value="UniProtKB-UniPathway"/>
</dbReference>
<dbReference type="InterPro" id="IPR005490">
    <property type="entry name" value="LD_TPept_cat_dom"/>
</dbReference>
<name>A0A2D1U2Z3_9SPHI</name>
<protein>
    <submittedName>
        <fullName evidence="9">Murein L,D-transpeptidase</fullName>
    </submittedName>
</protein>
<evidence type="ECO:0000256" key="1">
    <source>
        <dbReference type="ARBA" id="ARBA00004752"/>
    </source>
</evidence>
<reference evidence="9 10" key="1">
    <citation type="submission" date="2017-10" db="EMBL/GenBank/DDBJ databases">
        <title>Whole genome of Pedobacter ginsengisoli T01R-27 isolated from tomato rhizosphere.</title>
        <authorList>
            <person name="Weon H.-Y."/>
            <person name="Lee S.A."/>
            <person name="Sang M.K."/>
            <person name="Song J."/>
        </authorList>
    </citation>
    <scope>NUCLEOTIDE SEQUENCE [LARGE SCALE GENOMIC DNA]</scope>
    <source>
        <strain evidence="9 10">T01R-27</strain>
    </source>
</reference>
<dbReference type="RefSeq" id="WP_099437922.1">
    <property type="nucleotide sequence ID" value="NZ_CP024091.1"/>
</dbReference>
<dbReference type="Gene3D" id="2.40.440.10">
    <property type="entry name" value="L,D-transpeptidase catalytic domain-like"/>
    <property type="match status" value="1"/>
</dbReference>
<keyword evidence="10" id="KW-1185">Reference proteome</keyword>
<evidence type="ECO:0000256" key="3">
    <source>
        <dbReference type="ARBA" id="ARBA00022679"/>
    </source>
</evidence>
<evidence type="ECO:0000313" key="10">
    <source>
        <dbReference type="Proteomes" id="UP000223749"/>
    </source>
</evidence>
<gene>
    <name evidence="9" type="ORF">CPT03_05625</name>
</gene>
<sequence length="546" mass="62793">MNLLRPFPIIAFLLLGLLFFNSCNQSEKKAPKITKDSLKRRSIKDWNKTIPGNFNSEQELFFDTLQLESFITAHPLLKEYTASIQKFYSNRHFAFAWYNKNGLIEQAGNLTDRVKNLKDEGINKDIPYRASLDSMIYAKSTKKPNIELELMLTAQYFVFAKLAWEGMDASISKSSEWFLPRKKIAYDAYLDSMIKSPAKFAGTTVAPVYRQYDLLKNFLIKYRELEQNDQWQPIVADKKSYKPGDSSAVIAQIKTRLFKLEDFKGDTTDTHYNDEFLLAVKQFQERSGMPADGTIGPGTLTELNTPIKKRIRQLLVNMERSRWLPVQIDSSYLGVNIPEFKLHVYHADSLLWSGNVVVGQSIHKTVIFSGDMKYVVFSPYWNVPTSIVRNEVLPAMRRDKSYIKNHQMEITGYSGGLPVVRQKPGPKNSLGLVKFLFPNSYDIYLHDTPSKSLFGESSRAFSHGCIRVEDPAKLAAFLLKNNKGWDDNKIKTAMNAGKEQYVTLKKKVPVYIAYFTAFIDRNNRLNFRKDIYSRDEPLANMLLKEE</sequence>
<dbReference type="InterPro" id="IPR045380">
    <property type="entry name" value="LD_TPept_scaffold_dom"/>
</dbReference>
<dbReference type="InterPro" id="IPR036366">
    <property type="entry name" value="PGBDSf"/>
</dbReference>
<evidence type="ECO:0000313" key="9">
    <source>
        <dbReference type="EMBL" id="ATP55980.1"/>
    </source>
</evidence>
<feature type="active site" description="Proton donor/acceptor" evidence="7">
    <location>
        <position position="446"/>
    </location>
</feature>
<keyword evidence="4 7" id="KW-0133">Cell shape</keyword>
<evidence type="ECO:0000256" key="7">
    <source>
        <dbReference type="PROSITE-ProRule" id="PRU01373"/>
    </source>
</evidence>
<dbReference type="EMBL" id="CP024091">
    <property type="protein sequence ID" value="ATP55980.1"/>
    <property type="molecule type" value="Genomic_DNA"/>
</dbReference>
<comment type="similarity">
    <text evidence="2">Belongs to the YkuD family.</text>
</comment>
<dbReference type="GO" id="GO:0016740">
    <property type="term" value="F:transferase activity"/>
    <property type="evidence" value="ECO:0007669"/>
    <property type="project" value="UniProtKB-KW"/>
</dbReference>
<feature type="active site" description="Nucleophile" evidence="7">
    <location>
        <position position="465"/>
    </location>
</feature>
<dbReference type="InterPro" id="IPR002477">
    <property type="entry name" value="Peptidoglycan-bd-like"/>
</dbReference>